<dbReference type="eggNOG" id="KOG1235">
    <property type="taxonomic scope" value="Eukaryota"/>
</dbReference>
<keyword evidence="2" id="KW-0812">Transmembrane</keyword>
<organism evidence="5">
    <name type="scientific">Naegleria gruberi</name>
    <name type="common">Amoeba</name>
    <dbReference type="NCBI Taxonomy" id="5762"/>
    <lineage>
        <taxon>Eukaryota</taxon>
        <taxon>Discoba</taxon>
        <taxon>Heterolobosea</taxon>
        <taxon>Tetramitia</taxon>
        <taxon>Eutetramitia</taxon>
        <taxon>Vahlkampfiidae</taxon>
        <taxon>Naegleria</taxon>
    </lineage>
</organism>
<name>D2VZH1_NAEGR</name>
<evidence type="ECO:0000256" key="2">
    <source>
        <dbReference type="SAM" id="Phobius"/>
    </source>
</evidence>
<dbReference type="RefSeq" id="XP_002670533.1">
    <property type="nucleotide sequence ID" value="XM_002670487.1"/>
</dbReference>
<evidence type="ECO:0000259" key="3">
    <source>
        <dbReference type="Pfam" id="PF03109"/>
    </source>
</evidence>
<keyword evidence="2" id="KW-1133">Transmembrane helix</keyword>
<dbReference type="EMBL" id="GG738914">
    <property type="protein sequence ID" value="EFC37789.1"/>
    <property type="molecule type" value="Genomic_DNA"/>
</dbReference>
<dbReference type="InterPro" id="IPR045307">
    <property type="entry name" value="ADCK1_dom"/>
</dbReference>
<reference evidence="4 5" key="1">
    <citation type="journal article" date="2010" name="Cell">
        <title>The genome of Naegleria gruberi illuminates early eukaryotic versatility.</title>
        <authorList>
            <person name="Fritz-Laylin L.K."/>
            <person name="Prochnik S.E."/>
            <person name="Ginger M.L."/>
            <person name="Dacks J.B."/>
            <person name="Carpenter M.L."/>
            <person name="Field M.C."/>
            <person name="Kuo A."/>
            <person name="Paredez A."/>
            <person name="Chapman J."/>
            <person name="Pham J."/>
            <person name="Shu S."/>
            <person name="Neupane R."/>
            <person name="Cipriano M."/>
            <person name="Mancuso J."/>
            <person name="Tu H."/>
            <person name="Salamov A."/>
            <person name="Lindquist E."/>
            <person name="Shapiro H."/>
            <person name="Lucas S."/>
            <person name="Grigoriev I.V."/>
            <person name="Cande W.Z."/>
            <person name="Fulton C."/>
            <person name="Rokhsar D.S."/>
            <person name="Dawson S.C."/>
        </authorList>
    </citation>
    <scope>NUCLEOTIDE SEQUENCE [LARGE SCALE GENOMIC DNA]</scope>
    <source>
        <strain evidence="4 5">NEG-M</strain>
    </source>
</reference>
<sequence>MMKTSSYSLMKKASNKGSKTLAALGSSSSSPSVLSCYNHSCSILSSSSTKQLSSTSLFTGGNNNNICRSFSTSSTNRQSISLDNNSSSSSSSSNNNKKSSSVFVMLRNFLIKALKIYGKILLGLGAIVLTMYGALRGFLAIIHFAQFDNPSSPYYNKDLADKLEGAVQIGEGLNRYIKSLMTIYAIAIDYFWLLITEPYNPHYWFVEKPDKNSEEFIQKKKQAHKRNAERLLDLFIEQRGVYIKIGQFLSSLVSAIPDEYIDTLKVLRDRAPTIPFDDVRKVIHQDFGKSIEELFDEFDEKPIAAASIAQVHRARTKDGRLVAVKVQYPFVRSYFEGDMRTNDSMSTLSLKLYYMQEDAENIDTLVEMNNKFNRELENGLYSELDFRHEASNARQAADHMKDRPDVYVPKMFDELTSERVLTMEFIENACTANNVERIKEMGFKEEDVAERILSAFSDQLFVHGFIQADPHSSNVFVRRNPLKPSEPQLVLLDHGLYKKFDEDFRIGYAKFVNSIVLGDEKGMKDYCESLGITDYKMYASMMMMQAFDQLEGGEDYSGKNFEEFNDVVKEQFEGILDIYKKMPADMLFISRADNILRGLNKDLGAKVNRFTVMARSAARGMNINSKTPSETGIFSQMNEWRRRMYFELRLYILAVHSWFIMFYMKLFGMNAETMMIKKEHDKIEMLEKEVDLLETPKHLASEFK</sequence>
<accession>D2VZH1</accession>
<gene>
    <name evidence="4" type="ORF">NAEGRDRAFT_81825</name>
</gene>
<protein>
    <submittedName>
        <fullName evidence="4">Predicted protein</fullName>
    </submittedName>
</protein>
<dbReference type="KEGG" id="ngr:NAEGRDRAFT_81825"/>
<evidence type="ECO:0000313" key="5">
    <source>
        <dbReference type="Proteomes" id="UP000006671"/>
    </source>
</evidence>
<dbReference type="InterPro" id="IPR011009">
    <property type="entry name" value="Kinase-like_dom_sf"/>
</dbReference>
<dbReference type="PANTHER" id="PTHR43173:SF28">
    <property type="entry name" value="AARF DOMAIN CONTAINING KINASE 5"/>
    <property type="match status" value="1"/>
</dbReference>
<evidence type="ECO:0000256" key="1">
    <source>
        <dbReference type="ARBA" id="ARBA00009670"/>
    </source>
</evidence>
<dbReference type="GeneID" id="8857723"/>
<evidence type="ECO:0000313" key="4">
    <source>
        <dbReference type="EMBL" id="EFC37789.1"/>
    </source>
</evidence>
<dbReference type="InParanoid" id="D2VZH1"/>
<dbReference type="InterPro" id="IPR051130">
    <property type="entry name" value="Mito_struct-func_regulator"/>
</dbReference>
<dbReference type="STRING" id="5762.D2VZH1"/>
<dbReference type="InterPro" id="IPR004147">
    <property type="entry name" value="ABC1_dom"/>
</dbReference>
<dbReference type="OMA" id="RMYFELR"/>
<dbReference type="PANTHER" id="PTHR43173">
    <property type="entry name" value="ABC1 FAMILY PROTEIN"/>
    <property type="match status" value="1"/>
</dbReference>
<comment type="similarity">
    <text evidence="1">Belongs to the protein kinase superfamily. ADCK protein kinase family.</text>
</comment>
<dbReference type="VEuPathDB" id="AmoebaDB:NAEGRDRAFT_81825"/>
<feature type="domain" description="ABC1 atypical kinase-like" evidence="3">
    <location>
        <begin position="267"/>
        <end position="526"/>
    </location>
</feature>
<keyword evidence="2" id="KW-0472">Membrane</keyword>
<dbReference type="AlphaFoldDB" id="D2VZH1"/>
<dbReference type="Proteomes" id="UP000006671">
    <property type="component" value="Unassembled WGS sequence"/>
</dbReference>
<keyword evidence="5" id="KW-1185">Reference proteome</keyword>
<dbReference type="SUPFAM" id="SSF56112">
    <property type="entry name" value="Protein kinase-like (PK-like)"/>
    <property type="match status" value="1"/>
</dbReference>
<proteinExistence type="inferred from homology"/>
<dbReference type="CDD" id="cd13969">
    <property type="entry name" value="ADCK1-like"/>
    <property type="match status" value="1"/>
</dbReference>
<dbReference type="Pfam" id="PF03109">
    <property type="entry name" value="ABC1"/>
    <property type="match status" value="1"/>
</dbReference>
<dbReference type="OrthoDB" id="427480at2759"/>
<feature type="transmembrane region" description="Helical" evidence="2">
    <location>
        <begin position="648"/>
        <end position="668"/>
    </location>
</feature>